<feature type="transmembrane region" description="Helical" evidence="1">
    <location>
        <begin position="48"/>
        <end position="69"/>
    </location>
</feature>
<keyword evidence="1" id="KW-0472">Membrane</keyword>
<feature type="transmembrane region" description="Helical" evidence="1">
    <location>
        <begin position="133"/>
        <end position="151"/>
    </location>
</feature>
<evidence type="ECO:0000313" key="2">
    <source>
        <dbReference type="EMBL" id="AKP52610.1"/>
    </source>
</evidence>
<keyword evidence="1" id="KW-1133">Transmembrane helix</keyword>
<protein>
    <submittedName>
        <fullName evidence="2">Uncharacterized protein</fullName>
    </submittedName>
</protein>
<name>A0A0H4PHV3_9BACT</name>
<accession>A0A0H4PHV3</accession>
<proteinExistence type="predicted"/>
<reference evidence="2 3" key="1">
    <citation type="submission" date="2015-07" db="EMBL/GenBank/DDBJ databases">
        <authorList>
            <person name="Kim K.M."/>
        </authorList>
    </citation>
    <scope>NUCLEOTIDE SEQUENCE [LARGE SCALE GENOMIC DNA]</scope>
    <source>
        <strain evidence="2 3">KCTC 12363</strain>
    </source>
</reference>
<dbReference type="RefSeq" id="WP_048642804.1">
    <property type="nucleotide sequence ID" value="NZ_CP012040.1"/>
</dbReference>
<keyword evidence="1" id="KW-0812">Transmembrane</keyword>
<evidence type="ECO:0000256" key="1">
    <source>
        <dbReference type="SAM" id="Phobius"/>
    </source>
</evidence>
<dbReference type="OrthoDB" id="5706484at2"/>
<feature type="transmembrane region" description="Helical" evidence="1">
    <location>
        <begin position="157"/>
        <end position="179"/>
    </location>
</feature>
<sequence length="217" mass="25307">MKEQNILNLWKAQDSKIEQILKLNTEILKEQISQRSKKALFGLKAEKITGLVFGSLYLFILGGLLAYTIKYSPFANNFFLVAIAVIFLINIKVFIDYIKHLVMASQIDFTGPVIAIQQELMELKFNLVRDMRFWYLQLPFYTLFQLGFIDFSSNIPMVWLVIQLVITFLFTLAAIWIFIHMKPKNASDKKVKWLIDMAGGKQIEKATEHLMEIKNYR</sequence>
<dbReference type="Proteomes" id="UP000036520">
    <property type="component" value="Chromosome"/>
</dbReference>
<feature type="transmembrane region" description="Helical" evidence="1">
    <location>
        <begin position="75"/>
        <end position="95"/>
    </location>
</feature>
<keyword evidence="3" id="KW-1185">Reference proteome</keyword>
<dbReference type="KEGG" id="camu:CA2015_3213"/>
<evidence type="ECO:0000313" key="3">
    <source>
        <dbReference type="Proteomes" id="UP000036520"/>
    </source>
</evidence>
<organism evidence="2 3">
    <name type="scientific">Cyclobacterium amurskyense</name>
    <dbReference type="NCBI Taxonomy" id="320787"/>
    <lineage>
        <taxon>Bacteria</taxon>
        <taxon>Pseudomonadati</taxon>
        <taxon>Bacteroidota</taxon>
        <taxon>Cytophagia</taxon>
        <taxon>Cytophagales</taxon>
        <taxon>Cyclobacteriaceae</taxon>
        <taxon>Cyclobacterium</taxon>
    </lineage>
</organism>
<dbReference type="STRING" id="320787.CA2015_3213"/>
<gene>
    <name evidence="2" type="ORF">CA2015_3213</name>
</gene>
<dbReference type="EMBL" id="CP012040">
    <property type="protein sequence ID" value="AKP52610.1"/>
    <property type="molecule type" value="Genomic_DNA"/>
</dbReference>
<dbReference type="AlphaFoldDB" id="A0A0H4PHV3"/>